<dbReference type="AlphaFoldDB" id="A0A955RHA3"/>
<dbReference type="InterPro" id="IPR036388">
    <property type="entry name" value="WH-like_DNA-bd_sf"/>
</dbReference>
<dbReference type="Proteomes" id="UP000775877">
    <property type="component" value="Unassembled WGS sequence"/>
</dbReference>
<evidence type="ECO:0000259" key="2">
    <source>
        <dbReference type="Pfam" id="PF01035"/>
    </source>
</evidence>
<protein>
    <submittedName>
        <fullName evidence="3">MGMT family protein</fullName>
    </submittedName>
</protein>
<evidence type="ECO:0000256" key="1">
    <source>
        <dbReference type="ARBA" id="ARBA00022763"/>
    </source>
</evidence>
<feature type="domain" description="Methylated-DNA-[protein]-cysteine S-methyltransferase DNA binding" evidence="2">
    <location>
        <begin position="4"/>
        <end position="83"/>
    </location>
</feature>
<evidence type="ECO:0000313" key="3">
    <source>
        <dbReference type="EMBL" id="MCA9381718.1"/>
    </source>
</evidence>
<organism evidence="3 4">
    <name type="scientific">Candidatus Dojkabacteria bacterium</name>
    <dbReference type="NCBI Taxonomy" id="2099670"/>
    <lineage>
        <taxon>Bacteria</taxon>
        <taxon>Candidatus Dojkabacteria</taxon>
    </lineage>
</organism>
<name>A0A955RHA3_9BACT</name>
<dbReference type="SUPFAM" id="SSF46767">
    <property type="entry name" value="Methylated DNA-protein cysteine methyltransferase, C-terminal domain"/>
    <property type="match status" value="1"/>
</dbReference>
<dbReference type="NCBIfam" id="TIGR00589">
    <property type="entry name" value="ogt"/>
    <property type="match status" value="1"/>
</dbReference>
<accession>A0A955RHA3</accession>
<dbReference type="GO" id="GO:0003824">
    <property type="term" value="F:catalytic activity"/>
    <property type="evidence" value="ECO:0007669"/>
    <property type="project" value="InterPro"/>
</dbReference>
<dbReference type="Gene3D" id="1.10.10.10">
    <property type="entry name" value="Winged helix-like DNA-binding domain superfamily/Winged helix DNA-binding domain"/>
    <property type="match status" value="1"/>
</dbReference>
<evidence type="ECO:0000313" key="4">
    <source>
        <dbReference type="Proteomes" id="UP000775877"/>
    </source>
</evidence>
<reference evidence="3" key="1">
    <citation type="submission" date="2020-04" db="EMBL/GenBank/DDBJ databases">
        <authorList>
            <person name="Zhang T."/>
        </authorList>
    </citation>
    <scope>NUCLEOTIDE SEQUENCE</scope>
    <source>
        <strain evidence="3">HKST-UBA13</strain>
    </source>
</reference>
<sequence>MKNYKEVFEYIKNVPPGSVVTYKQVAIACGLNTPRLVGRILHGNKNPEVYPCHRVVRADGTVASGYAFGGPGKQQKILENEGIKFKKGKIDLSVFQY</sequence>
<dbReference type="EMBL" id="JAGQLJ010000166">
    <property type="protein sequence ID" value="MCA9381718.1"/>
    <property type="molecule type" value="Genomic_DNA"/>
</dbReference>
<keyword evidence="1" id="KW-0227">DNA damage</keyword>
<dbReference type="PANTHER" id="PTHR10815">
    <property type="entry name" value="METHYLATED-DNA--PROTEIN-CYSTEINE METHYLTRANSFERASE"/>
    <property type="match status" value="1"/>
</dbReference>
<gene>
    <name evidence="3" type="ORF">KC678_05610</name>
</gene>
<dbReference type="InterPro" id="IPR014048">
    <property type="entry name" value="MethylDNA_cys_MeTrfase_DNA-bd"/>
</dbReference>
<dbReference type="GO" id="GO:0006281">
    <property type="term" value="P:DNA repair"/>
    <property type="evidence" value="ECO:0007669"/>
    <property type="project" value="InterPro"/>
</dbReference>
<reference evidence="3" key="2">
    <citation type="journal article" date="2021" name="Microbiome">
        <title>Successional dynamics and alternative stable states in a saline activated sludge microbial community over 9 years.</title>
        <authorList>
            <person name="Wang Y."/>
            <person name="Ye J."/>
            <person name="Ju F."/>
            <person name="Liu L."/>
            <person name="Boyd J.A."/>
            <person name="Deng Y."/>
            <person name="Parks D.H."/>
            <person name="Jiang X."/>
            <person name="Yin X."/>
            <person name="Woodcroft B.J."/>
            <person name="Tyson G.W."/>
            <person name="Hugenholtz P."/>
            <person name="Polz M.F."/>
            <person name="Zhang T."/>
        </authorList>
    </citation>
    <scope>NUCLEOTIDE SEQUENCE</scope>
    <source>
        <strain evidence="3">HKST-UBA13</strain>
    </source>
</reference>
<proteinExistence type="predicted"/>
<dbReference type="InterPro" id="IPR036217">
    <property type="entry name" value="MethylDNA_cys_MeTrfase_DNAb"/>
</dbReference>
<dbReference type="CDD" id="cd06445">
    <property type="entry name" value="ATase"/>
    <property type="match status" value="1"/>
</dbReference>
<dbReference type="Pfam" id="PF01035">
    <property type="entry name" value="DNA_binding_1"/>
    <property type="match status" value="1"/>
</dbReference>
<dbReference type="PANTHER" id="PTHR10815:SF13">
    <property type="entry name" value="METHYLATED-DNA--PROTEIN-CYSTEINE METHYLTRANSFERASE"/>
    <property type="match status" value="1"/>
</dbReference>
<comment type="caution">
    <text evidence="3">The sequence shown here is derived from an EMBL/GenBank/DDBJ whole genome shotgun (WGS) entry which is preliminary data.</text>
</comment>